<evidence type="ECO:0000256" key="5">
    <source>
        <dbReference type="ARBA" id="ARBA00023157"/>
    </source>
</evidence>
<gene>
    <name evidence="6" type="ORF">SAMN04488113_14113</name>
</gene>
<dbReference type="SUPFAM" id="SSF50494">
    <property type="entry name" value="Trypsin-like serine proteases"/>
    <property type="match status" value="1"/>
</dbReference>
<organism evidence="6 7">
    <name type="scientific">Alkalibacterium gilvum</name>
    <dbReference type="NCBI Taxonomy" id="1130080"/>
    <lineage>
        <taxon>Bacteria</taxon>
        <taxon>Bacillati</taxon>
        <taxon>Bacillota</taxon>
        <taxon>Bacilli</taxon>
        <taxon>Lactobacillales</taxon>
        <taxon>Carnobacteriaceae</taxon>
        <taxon>Alkalibacterium</taxon>
    </lineage>
</organism>
<keyword evidence="5" id="KW-1015">Disulfide bond</keyword>
<dbReference type="Proteomes" id="UP000198564">
    <property type="component" value="Unassembled WGS sequence"/>
</dbReference>
<protein>
    <submittedName>
        <fullName evidence="6">Uncharacterized protein</fullName>
    </submittedName>
</protein>
<dbReference type="RefSeq" id="WP_091636246.1">
    <property type="nucleotide sequence ID" value="NZ_FNYW01000041.1"/>
</dbReference>
<dbReference type="GO" id="GO:0006508">
    <property type="term" value="P:proteolysis"/>
    <property type="evidence" value="ECO:0007669"/>
    <property type="project" value="UniProtKB-KW"/>
</dbReference>
<keyword evidence="7" id="KW-1185">Reference proteome</keyword>
<keyword evidence="3" id="KW-0378">Hydrolase</keyword>
<dbReference type="InterPro" id="IPR001316">
    <property type="entry name" value="Pept_S1A_streptogrisin"/>
</dbReference>
<dbReference type="Gene3D" id="2.40.10.10">
    <property type="entry name" value="Trypsin-like serine proteases"/>
    <property type="match status" value="1"/>
</dbReference>
<evidence type="ECO:0000256" key="3">
    <source>
        <dbReference type="ARBA" id="ARBA00022801"/>
    </source>
</evidence>
<reference evidence="7" key="1">
    <citation type="submission" date="2016-10" db="EMBL/GenBank/DDBJ databases">
        <authorList>
            <person name="Varghese N."/>
            <person name="Submissions S."/>
        </authorList>
    </citation>
    <scope>NUCLEOTIDE SEQUENCE [LARGE SCALE GENOMIC DNA]</scope>
    <source>
        <strain evidence="7">DSM 25751</strain>
    </source>
</reference>
<evidence type="ECO:0000256" key="2">
    <source>
        <dbReference type="ARBA" id="ARBA00022670"/>
    </source>
</evidence>
<dbReference type="InterPro" id="IPR009003">
    <property type="entry name" value="Peptidase_S1_PA"/>
</dbReference>
<dbReference type="EMBL" id="FNYW01000041">
    <property type="protein sequence ID" value="SEI97786.1"/>
    <property type="molecule type" value="Genomic_DNA"/>
</dbReference>
<dbReference type="GO" id="GO:0004252">
    <property type="term" value="F:serine-type endopeptidase activity"/>
    <property type="evidence" value="ECO:0007669"/>
    <property type="project" value="InterPro"/>
</dbReference>
<sequence>MSTAVTVPAVGTTLIKSGKTSGLTAGQIQSTNATNIVGGVTFTGLISAVITNVPGDSGGIAFINTGSSRPTVGIVKGNQGNHAYFVKASQINSAFGLTRY</sequence>
<keyword evidence="2" id="KW-0645">Protease</keyword>
<keyword evidence="4" id="KW-0720">Serine protease</keyword>
<evidence type="ECO:0000256" key="1">
    <source>
        <dbReference type="ARBA" id="ARBA00007664"/>
    </source>
</evidence>
<proteinExistence type="inferred from homology"/>
<comment type="similarity">
    <text evidence="1">Belongs to the peptidase S1 family.</text>
</comment>
<evidence type="ECO:0000313" key="6">
    <source>
        <dbReference type="EMBL" id="SEI97786.1"/>
    </source>
</evidence>
<name>A0A1H6V1M5_9LACT</name>
<dbReference type="InterPro" id="IPR043504">
    <property type="entry name" value="Peptidase_S1_PA_chymotrypsin"/>
</dbReference>
<accession>A0A1H6V1M5</accession>
<dbReference type="PRINTS" id="PR00861">
    <property type="entry name" value="ALYTICPTASE"/>
</dbReference>
<evidence type="ECO:0000256" key="4">
    <source>
        <dbReference type="ARBA" id="ARBA00022825"/>
    </source>
</evidence>
<evidence type="ECO:0000313" key="7">
    <source>
        <dbReference type="Proteomes" id="UP000198564"/>
    </source>
</evidence>
<dbReference type="AlphaFoldDB" id="A0A1H6V1M5"/>